<dbReference type="PROSITE" id="PS00463">
    <property type="entry name" value="ZN2_CY6_FUNGAL_1"/>
    <property type="match status" value="1"/>
</dbReference>
<dbReference type="PANTHER" id="PTHR47784">
    <property type="entry name" value="STEROL UPTAKE CONTROL PROTEIN 2"/>
    <property type="match status" value="1"/>
</dbReference>
<dbReference type="PROSITE" id="PS50048">
    <property type="entry name" value="ZN2_CY6_FUNGAL_2"/>
    <property type="match status" value="1"/>
</dbReference>
<keyword evidence="1" id="KW-0539">Nucleus</keyword>
<dbReference type="OMA" id="STEHWWA"/>
<keyword evidence="5" id="KW-1185">Reference proteome</keyword>
<dbReference type="Gene3D" id="4.10.240.10">
    <property type="entry name" value="Zn(2)-C6 fungal-type DNA-binding domain"/>
    <property type="match status" value="1"/>
</dbReference>
<protein>
    <recommendedName>
        <fullName evidence="3">Zn(2)-C6 fungal-type domain-containing protein</fullName>
    </recommendedName>
</protein>
<dbReference type="SMART" id="SM00066">
    <property type="entry name" value="GAL4"/>
    <property type="match status" value="1"/>
</dbReference>
<dbReference type="GO" id="GO:0008270">
    <property type="term" value="F:zinc ion binding"/>
    <property type="evidence" value="ECO:0007669"/>
    <property type="project" value="InterPro"/>
</dbReference>
<gene>
    <name evidence="4" type="ORF">TRIATDRAFT_88957</name>
</gene>
<proteinExistence type="predicted"/>
<evidence type="ECO:0000256" key="1">
    <source>
        <dbReference type="ARBA" id="ARBA00023242"/>
    </source>
</evidence>
<dbReference type="HOGENOM" id="CLU_019849_1_0_1"/>
<dbReference type="Pfam" id="PF00172">
    <property type="entry name" value="Zn_clus"/>
    <property type="match status" value="1"/>
</dbReference>
<dbReference type="Proteomes" id="UP000005426">
    <property type="component" value="Unassembled WGS sequence"/>
</dbReference>
<comment type="caution">
    <text evidence="4">The sequence shown here is derived from an EMBL/GenBank/DDBJ whole genome shotgun (WGS) entry which is preliminary data.</text>
</comment>
<evidence type="ECO:0000256" key="2">
    <source>
        <dbReference type="SAM" id="MobiDB-lite"/>
    </source>
</evidence>
<dbReference type="SUPFAM" id="SSF57701">
    <property type="entry name" value="Zn2/Cys6 DNA-binding domain"/>
    <property type="match status" value="1"/>
</dbReference>
<dbReference type="GO" id="GO:0001228">
    <property type="term" value="F:DNA-binding transcription activator activity, RNA polymerase II-specific"/>
    <property type="evidence" value="ECO:0007669"/>
    <property type="project" value="TreeGrafter"/>
</dbReference>
<dbReference type="InterPro" id="IPR001138">
    <property type="entry name" value="Zn2Cys6_DnaBD"/>
</dbReference>
<dbReference type="AlphaFoldDB" id="G9NUA7"/>
<dbReference type="OrthoDB" id="416217at2759"/>
<dbReference type="CDD" id="cd00067">
    <property type="entry name" value="GAL4"/>
    <property type="match status" value="1"/>
</dbReference>
<dbReference type="KEGG" id="tatv:25786221"/>
<dbReference type="InterPro" id="IPR036864">
    <property type="entry name" value="Zn2-C6_fun-type_DNA-bd_sf"/>
</dbReference>
<reference evidence="4 5" key="1">
    <citation type="journal article" date="2011" name="Genome Biol.">
        <title>Comparative genome sequence analysis underscores mycoparasitism as the ancestral life style of Trichoderma.</title>
        <authorList>
            <person name="Kubicek C.P."/>
            <person name="Herrera-Estrella A."/>
            <person name="Seidl-Seiboth V."/>
            <person name="Martinez D.A."/>
            <person name="Druzhinina I.S."/>
            <person name="Thon M."/>
            <person name="Zeilinger S."/>
            <person name="Casas-Flores S."/>
            <person name="Horwitz B.A."/>
            <person name="Mukherjee P.K."/>
            <person name="Mukherjee M."/>
            <person name="Kredics L."/>
            <person name="Alcaraz L.D."/>
            <person name="Aerts A."/>
            <person name="Antal Z."/>
            <person name="Atanasova L."/>
            <person name="Cervantes-Badillo M.G."/>
            <person name="Challacombe J."/>
            <person name="Chertkov O."/>
            <person name="McCluskey K."/>
            <person name="Coulpier F."/>
            <person name="Deshpande N."/>
            <person name="von Doehren H."/>
            <person name="Ebbole D.J."/>
            <person name="Esquivel-Naranjo E.U."/>
            <person name="Fekete E."/>
            <person name="Flipphi M."/>
            <person name="Glaser F."/>
            <person name="Gomez-Rodriguez E.Y."/>
            <person name="Gruber S."/>
            <person name="Han C."/>
            <person name="Henrissat B."/>
            <person name="Hermosa R."/>
            <person name="Hernandez-Onate M."/>
            <person name="Karaffa L."/>
            <person name="Kosti I."/>
            <person name="Le Crom S."/>
            <person name="Lindquist E."/>
            <person name="Lucas S."/>
            <person name="Luebeck M."/>
            <person name="Luebeck P.S."/>
            <person name="Margeot A."/>
            <person name="Metz B."/>
            <person name="Misra M."/>
            <person name="Nevalainen H."/>
            <person name="Omann M."/>
            <person name="Packer N."/>
            <person name="Perrone G."/>
            <person name="Uresti-Rivera E.E."/>
            <person name="Salamov A."/>
            <person name="Schmoll M."/>
            <person name="Seiboth B."/>
            <person name="Shapiro H."/>
            <person name="Sukno S."/>
            <person name="Tamayo-Ramos J.A."/>
            <person name="Tisch D."/>
            <person name="Wiest A."/>
            <person name="Wilkinson H.H."/>
            <person name="Zhang M."/>
            <person name="Coutinho P.M."/>
            <person name="Kenerley C.M."/>
            <person name="Monte E."/>
            <person name="Baker S.E."/>
            <person name="Grigoriev I.V."/>
        </authorList>
    </citation>
    <scope>NUCLEOTIDE SEQUENCE [LARGE SCALE GENOMIC DNA]</scope>
    <source>
        <strain evidence="5">ATCC 20476 / IMI 206040</strain>
    </source>
</reference>
<dbReference type="eggNOG" id="ENOG502SKAS">
    <property type="taxonomic scope" value="Eukaryota"/>
</dbReference>
<feature type="domain" description="Zn(2)-C6 fungal-type" evidence="3">
    <location>
        <begin position="70"/>
        <end position="100"/>
    </location>
</feature>
<dbReference type="GeneID" id="25786221"/>
<evidence type="ECO:0000259" key="3">
    <source>
        <dbReference type="PROSITE" id="PS50048"/>
    </source>
</evidence>
<evidence type="ECO:0000313" key="4">
    <source>
        <dbReference type="EMBL" id="EHK45640.1"/>
    </source>
</evidence>
<dbReference type="PANTHER" id="PTHR47784:SF5">
    <property type="entry name" value="STEROL UPTAKE CONTROL PROTEIN 2"/>
    <property type="match status" value="1"/>
</dbReference>
<dbReference type="RefSeq" id="XP_013943908.1">
    <property type="nucleotide sequence ID" value="XM_014088433.1"/>
</dbReference>
<accession>G9NUA7</accession>
<dbReference type="EMBL" id="ABDG02000023">
    <property type="protein sequence ID" value="EHK45640.1"/>
    <property type="molecule type" value="Genomic_DNA"/>
</dbReference>
<organism evidence="4 5">
    <name type="scientific">Hypocrea atroviridis (strain ATCC 20476 / IMI 206040)</name>
    <name type="common">Trichoderma atroviride</name>
    <dbReference type="NCBI Taxonomy" id="452589"/>
    <lineage>
        <taxon>Eukaryota</taxon>
        <taxon>Fungi</taxon>
        <taxon>Dikarya</taxon>
        <taxon>Ascomycota</taxon>
        <taxon>Pezizomycotina</taxon>
        <taxon>Sordariomycetes</taxon>
        <taxon>Hypocreomycetidae</taxon>
        <taxon>Hypocreales</taxon>
        <taxon>Hypocreaceae</taxon>
        <taxon>Trichoderma</taxon>
    </lineage>
</organism>
<dbReference type="InterPro" id="IPR053157">
    <property type="entry name" value="Sterol_Uptake_Regulator"/>
</dbReference>
<feature type="region of interest" description="Disordered" evidence="2">
    <location>
        <begin position="1"/>
        <end position="29"/>
    </location>
</feature>
<sequence>MEPALKRGIGVPLSGSSSRDARKRTPPSLSDCTSVFVVAPDSEQTLCEIPTNLVVDPFRQKRLHHKSKRGCLQCRKRRVKCDEKLPTCSACIRRQEPCSFKPVSRRREIEKSADVVDEVPRSLSQRCGLVLDEVDEAVNLLQMKLFHHFQHDTIPTLLFPSGAWINALQLSFSFPSLMHAMLCESARHLSYLFPDEQKYATAATTHLTKTLSIYCEDLSSKFTPSNVDAFMTTTTLLVMDMWSNTEFAVLEPDGTMSYDPLKDHLFQHSVGILHVFLNCVPLSLHKQSSLLPYVKYSSRTVLVNAAKLSRDSFDKFRRFFAYDRPVSPSLLSVPLPFIRNSDLTPESSLAVEIPKLAEIGPSTSKEAGYSLKGYYGIVDRLCLILSFLPEAQDGECEALNPELKRNLSRYIIIFPLLCDQQFVSMVRHGDLHAMVLLYHFYRAVRILVPSTEHWWAQKRAILAETAMEQWILRECTRNGTAAAVIDEQR</sequence>
<dbReference type="STRING" id="452589.G9NUA7"/>
<evidence type="ECO:0000313" key="5">
    <source>
        <dbReference type="Proteomes" id="UP000005426"/>
    </source>
</evidence>
<name>G9NUA7_HYPAI</name>